<dbReference type="AlphaFoldDB" id="A0A067CIA9"/>
<accession>A0A067CIA9</accession>
<dbReference type="OrthoDB" id="76271at2759"/>
<evidence type="ECO:0000256" key="1">
    <source>
        <dbReference type="SAM" id="Phobius"/>
    </source>
</evidence>
<keyword evidence="1" id="KW-0472">Membrane</keyword>
<dbReference type="EMBL" id="KK583225">
    <property type="protein sequence ID" value="KDO26266.1"/>
    <property type="molecule type" value="Genomic_DNA"/>
</dbReference>
<feature type="transmembrane region" description="Helical" evidence="1">
    <location>
        <begin position="106"/>
        <end position="125"/>
    </location>
</feature>
<reference evidence="2 3" key="1">
    <citation type="journal article" date="2013" name="PLoS Genet.">
        <title>Distinctive expansion of potential virulence genes in the genome of the oomycete fish pathogen Saprolegnia parasitica.</title>
        <authorList>
            <person name="Jiang R.H."/>
            <person name="de Bruijn I."/>
            <person name="Haas B.J."/>
            <person name="Belmonte R."/>
            <person name="Lobach L."/>
            <person name="Christie J."/>
            <person name="van den Ackerveken G."/>
            <person name="Bottin A."/>
            <person name="Bulone V."/>
            <person name="Diaz-Moreno S.M."/>
            <person name="Dumas B."/>
            <person name="Fan L."/>
            <person name="Gaulin E."/>
            <person name="Govers F."/>
            <person name="Grenville-Briggs L.J."/>
            <person name="Horner N.R."/>
            <person name="Levin J.Z."/>
            <person name="Mammella M."/>
            <person name="Meijer H.J."/>
            <person name="Morris P."/>
            <person name="Nusbaum C."/>
            <person name="Oome S."/>
            <person name="Phillips A.J."/>
            <person name="van Rooyen D."/>
            <person name="Rzeszutek E."/>
            <person name="Saraiva M."/>
            <person name="Secombes C.J."/>
            <person name="Seidl M.F."/>
            <person name="Snel B."/>
            <person name="Stassen J.H."/>
            <person name="Sykes S."/>
            <person name="Tripathy S."/>
            <person name="van den Berg H."/>
            <person name="Vega-Arreguin J.C."/>
            <person name="Wawra S."/>
            <person name="Young S.K."/>
            <person name="Zeng Q."/>
            <person name="Dieguez-Uribeondo J."/>
            <person name="Russ C."/>
            <person name="Tyler B.M."/>
            <person name="van West P."/>
        </authorList>
    </citation>
    <scope>NUCLEOTIDE SEQUENCE [LARGE SCALE GENOMIC DNA]</scope>
    <source>
        <strain evidence="2 3">CBS 223.65</strain>
    </source>
</reference>
<proteinExistence type="predicted"/>
<keyword evidence="3" id="KW-1185">Reference proteome</keyword>
<feature type="transmembrane region" description="Helical" evidence="1">
    <location>
        <begin position="74"/>
        <end position="94"/>
    </location>
</feature>
<keyword evidence="1" id="KW-0812">Transmembrane</keyword>
<dbReference type="VEuPathDB" id="FungiDB:SPRG_20597"/>
<gene>
    <name evidence="2" type="ORF">SPRG_20597</name>
</gene>
<feature type="transmembrane region" description="Helical" evidence="1">
    <location>
        <begin position="312"/>
        <end position="334"/>
    </location>
</feature>
<protein>
    <submittedName>
        <fullName evidence="2">Uncharacterized protein</fullName>
    </submittedName>
</protein>
<dbReference type="GeneID" id="24141683"/>
<feature type="transmembrane region" description="Helical" evidence="1">
    <location>
        <begin position="33"/>
        <end position="54"/>
    </location>
</feature>
<name>A0A067CIA9_SAPPC</name>
<dbReference type="Proteomes" id="UP000030745">
    <property type="component" value="Unassembled WGS sequence"/>
</dbReference>
<evidence type="ECO:0000313" key="3">
    <source>
        <dbReference type="Proteomes" id="UP000030745"/>
    </source>
</evidence>
<dbReference type="KEGG" id="spar:SPRG_20597"/>
<sequence>MAGEDRTAFVEGRSMALVDLASWNHLCSMVLNVYGHAAVVQWLAAMSLAVLYLYVQGHAIVDLSVYDAVVVDHAIAGLGLSFPIGYVVLLNLYYSDVHDAVGAALLLLRVTSCCIMGVALTIFLAEYFTRRILISLVLFGYGAWGFFYAWSVPIWRWYMYDVCEHGLIAYLPESLQTMLLQTTLLEWLTDTSFFDSMQKYVPFLMPLSLAEQQRVVRSLPADDQARLLKPGLLHLLPDAVQETLLPETPLERNDEMVDDPTILADLIHARVASTIQQVVALPSPKLVNRTAAISSCLFVFQLTRSAKARAQFFILCRVALLSVLGTVACASLSVRCLQLIAALPRSSQRYLQYAQQLLLQQPSSVLRLRHTKDGDDEAKHRSRWATVSKSVLAAVAIGYGLRKLQR</sequence>
<organism evidence="2 3">
    <name type="scientific">Saprolegnia parasitica (strain CBS 223.65)</name>
    <dbReference type="NCBI Taxonomy" id="695850"/>
    <lineage>
        <taxon>Eukaryota</taxon>
        <taxon>Sar</taxon>
        <taxon>Stramenopiles</taxon>
        <taxon>Oomycota</taxon>
        <taxon>Saprolegniomycetes</taxon>
        <taxon>Saprolegniales</taxon>
        <taxon>Saprolegniaceae</taxon>
        <taxon>Saprolegnia</taxon>
    </lineage>
</organism>
<dbReference type="RefSeq" id="XP_012203058.1">
    <property type="nucleotide sequence ID" value="XM_012347668.1"/>
</dbReference>
<evidence type="ECO:0000313" key="2">
    <source>
        <dbReference type="EMBL" id="KDO26266.1"/>
    </source>
</evidence>
<feature type="transmembrane region" description="Helical" evidence="1">
    <location>
        <begin position="131"/>
        <end position="150"/>
    </location>
</feature>
<keyword evidence="1" id="KW-1133">Transmembrane helix</keyword>